<dbReference type="Proteomes" id="UP000011980">
    <property type="component" value="Unassembled WGS sequence"/>
</dbReference>
<organism evidence="1 2">
    <name type="scientific">Leptospira kirschneri serovar Bulgarica str. Nikolaevo</name>
    <dbReference type="NCBI Taxonomy" id="1240687"/>
    <lineage>
        <taxon>Bacteria</taxon>
        <taxon>Pseudomonadati</taxon>
        <taxon>Spirochaetota</taxon>
        <taxon>Spirochaetia</taxon>
        <taxon>Leptospirales</taxon>
        <taxon>Leptospiraceae</taxon>
        <taxon>Leptospira</taxon>
    </lineage>
</organism>
<dbReference type="AlphaFoldDB" id="M6F7D0"/>
<evidence type="ECO:0000313" key="1">
    <source>
        <dbReference type="EMBL" id="EMK24330.1"/>
    </source>
</evidence>
<accession>M6F7D0</accession>
<name>M6F7D0_9LEPT</name>
<protein>
    <submittedName>
        <fullName evidence="1">Uncharacterized protein</fullName>
    </submittedName>
</protein>
<dbReference type="EMBL" id="ANCE01000104">
    <property type="protein sequence ID" value="EMK24330.1"/>
    <property type="molecule type" value="Genomic_DNA"/>
</dbReference>
<proteinExistence type="predicted"/>
<sequence>MNLKYFQKFEYYKKRIYEKQFLPFVDSSSQRLNFRAKRGKIEVL</sequence>
<comment type="caution">
    <text evidence="1">The sequence shown here is derived from an EMBL/GenBank/DDBJ whole genome shotgun (WGS) entry which is preliminary data.</text>
</comment>
<reference evidence="1 2" key="1">
    <citation type="submission" date="2013-01" db="EMBL/GenBank/DDBJ databases">
        <authorList>
            <person name="Harkins D.M."/>
            <person name="Durkin A.S."/>
            <person name="Brinkac L.M."/>
            <person name="Haft D.H."/>
            <person name="Selengut J.D."/>
            <person name="Sanka R."/>
            <person name="DePew J."/>
            <person name="Purushe J."/>
            <person name="Galloway R.L."/>
            <person name="Vinetz J.M."/>
            <person name="Sutton G.G."/>
            <person name="Nierman W.C."/>
            <person name="Fouts D.E."/>
        </authorList>
    </citation>
    <scope>NUCLEOTIDE SEQUENCE [LARGE SCALE GENOMIC DNA]</scope>
    <source>
        <strain evidence="1 2">Nikolaevo</strain>
    </source>
</reference>
<evidence type="ECO:0000313" key="2">
    <source>
        <dbReference type="Proteomes" id="UP000011980"/>
    </source>
</evidence>
<dbReference type="PATRIC" id="fig|1240687.3.peg.2120"/>
<gene>
    <name evidence="1" type="ORF">LEP1GSC008_1626</name>
</gene>